<accession>A0A847D1B5</accession>
<evidence type="ECO:0000256" key="6">
    <source>
        <dbReference type="ARBA" id="ARBA00022989"/>
    </source>
</evidence>
<dbReference type="PANTHER" id="PTHR21716:SF53">
    <property type="entry name" value="PERMEASE PERM-RELATED"/>
    <property type="match status" value="1"/>
</dbReference>
<comment type="caution">
    <text evidence="9">The sequence shown here is derived from an EMBL/GenBank/DDBJ whole genome shotgun (WGS) entry which is preliminary data.</text>
</comment>
<protein>
    <submittedName>
        <fullName evidence="9">AI-2E family transporter</fullName>
    </submittedName>
</protein>
<gene>
    <name evidence="9" type="ORF">GX656_02265</name>
</gene>
<sequence>MPKIYSVESKNGPDANRPQKVQIDLSPTLLILIVSTIALLFWGKQFISILLFLMFSFVLMCAMRPIVNWFLKKKMSKNVAIFLAYFSLLIFLLVILAIIFVPFVNQIGGLFEVLPDWISKLLNSINGLNINGFKIDSASVEKSVSDWVSSLTTSDNFKSITSTLGGFFNGFTTLLSVTVLSIYLVSEHDSLADVIFVKIRSKDRVQRVKQLISDVENKLGGWVLGQGAVSLIATLISVVLLSLFKVPFAIPLAVFVGLMDAIPSIGATLGGVAVGIVSLITLGPINAFIILILMVIYQQIENNFIIPKVMGNVVGVKPFYVMVGAVIMLILAGPLGAVVAVPIIVLIKILYEFYIDLQKIEAKGIVN</sequence>
<dbReference type="PANTHER" id="PTHR21716">
    <property type="entry name" value="TRANSMEMBRANE PROTEIN"/>
    <property type="match status" value="1"/>
</dbReference>
<evidence type="ECO:0000256" key="1">
    <source>
        <dbReference type="ARBA" id="ARBA00004651"/>
    </source>
</evidence>
<feature type="transmembrane region" description="Helical" evidence="8">
    <location>
        <begin position="219"/>
        <end position="242"/>
    </location>
</feature>
<feature type="transmembrane region" description="Helical" evidence="8">
    <location>
        <begin position="276"/>
        <end position="300"/>
    </location>
</feature>
<feature type="transmembrane region" description="Helical" evidence="8">
    <location>
        <begin position="21"/>
        <end position="41"/>
    </location>
</feature>
<feature type="transmembrane region" description="Helical" evidence="8">
    <location>
        <begin position="320"/>
        <end position="351"/>
    </location>
</feature>
<evidence type="ECO:0000256" key="2">
    <source>
        <dbReference type="ARBA" id="ARBA00009773"/>
    </source>
</evidence>
<feature type="transmembrane region" description="Helical" evidence="8">
    <location>
        <begin position="248"/>
        <end position="269"/>
    </location>
</feature>
<dbReference type="Proteomes" id="UP000545876">
    <property type="component" value="Unassembled WGS sequence"/>
</dbReference>
<dbReference type="GO" id="GO:0055085">
    <property type="term" value="P:transmembrane transport"/>
    <property type="evidence" value="ECO:0007669"/>
    <property type="project" value="TreeGrafter"/>
</dbReference>
<feature type="transmembrane region" description="Helical" evidence="8">
    <location>
        <begin position="79"/>
        <end position="104"/>
    </location>
</feature>
<dbReference type="GO" id="GO:0005886">
    <property type="term" value="C:plasma membrane"/>
    <property type="evidence" value="ECO:0007669"/>
    <property type="project" value="UniProtKB-SubCell"/>
</dbReference>
<keyword evidence="7 8" id="KW-0472">Membrane</keyword>
<comment type="similarity">
    <text evidence="2">Belongs to the autoinducer-2 exporter (AI-2E) (TC 2.A.86) family.</text>
</comment>
<evidence type="ECO:0000256" key="5">
    <source>
        <dbReference type="ARBA" id="ARBA00022692"/>
    </source>
</evidence>
<feature type="transmembrane region" description="Helical" evidence="8">
    <location>
        <begin position="166"/>
        <end position="185"/>
    </location>
</feature>
<dbReference type="AlphaFoldDB" id="A0A847D1B5"/>
<proteinExistence type="inferred from homology"/>
<keyword evidence="3" id="KW-0813">Transport</keyword>
<evidence type="ECO:0000313" key="10">
    <source>
        <dbReference type="Proteomes" id="UP000545876"/>
    </source>
</evidence>
<reference evidence="9 10" key="1">
    <citation type="journal article" date="2020" name="Biotechnol. Biofuels">
        <title>New insights from the biogas microbiome by comprehensive genome-resolved metagenomics of nearly 1600 species originating from multiple anaerobic digesters.</title>
        <authorList>
            <person name="Campanaro S."/>
            <person name="Treu L."/>
            <person name="Rodriguez-R L.M."/>
            <person name="Kovalovszki A."/>
            <person name="Ziels R.M."/>
            <person name="Maus I."/>
            <person name="Zhu X."/>
            <person name="Kougias P.G."/>
            <person name="Basile A."/>
            <person name="Luo G."/>
            <person name="Schluter A."/>
            <person name="Konstantinidis K.T."/>
            <person name="Angelidaki I."/>
        </authorList>
    </citation>
    <scope>NUCLEOTIDE SEQUENCE [LARGE SCALE GENOMIC DNA]</scope>
    <source>
        <strain evidence="9">AS06rmzACSIP_65</strain>
    </source>
</reference>
<organism evidence="9 10">
    <name type="scientific">Candidatus Dojkabacteria bacterium</name>
    <dbReference type="NCBI Taxonomy" id="2099670"/>
    <lineage>
        <taxon>Bacteria</taxon>
        <taxon>Candidatus Dojkabacteria</taxon>
    </lineage>
</organism>
<evidence type="ECO:0000313" key="9">
    <source>
        <dbReference type="EMBL" id="NLD25441.1"/>
    </source>
</evidence>
<dbReference type="Pfam" id="PF01594">
    <property type="entry name" value="AI-2E_transport"/>
    <property type="match status" value="1"/>
</dbReference>
<dbReference type="EMBL" id="JAAZBX010000007">
    <property type="protein sequence ID" value="NLD25441.1"/>
    <property type="molecule type" value="Genomic_DNA"/>
</dbReference>
<comment type="subcellular location">
    <subcellularLocation>
        <location evidence="1">Cell membrane</location>
        <topology evidence="1">Multi-pass membrane protein</topology>
    </subcellularLocation>
</comment>
<keyword evidence="6 8" id="KW-1133">Transmembrane helix</keyword>
<keyword evidence="4" id="KW-1003">Cell membrane</keyword>
<evidence type="ECO:0000256" key="7">
    <source>
        <dbReference type="ARBA" id="ARBA00023136"/>
    </source>
</evidence>
<evidence type="ECO:0000256" key="4">
    <source>
        <dbReference type="ARBA" id="ARBA00022475"/>
    </source>
</evidence>
<dbReference type="InterPro" id="IPR002549">
    <property type="entry name" value="AI-2E-like"/>
</dbReference>
<name>A0A847D1B5_9BACT</name>
<feature type="transmembrane region" description="Helical" evidence="8">
    <location>
        <begin position="47"/>
        <end position="67"/>
    </location>
</feature>
<evidence type="ECO:0000256" key="8">
    <source>
        <dbReference type="SAM" id="Phobius"/>
    </source>
</evidence>
<evidence type="ECO:0000256" key="3">
    <source>
        <dbReference type="ARBA" id="ARBA00022448"/>
    </source>
</evidence>
<keyword evidence="5 8" id="KW-0812">Transmembrane</keyword>